<comment type="caution">
    <text evidence="2">The sequence shown here is derived from an EMBL/GenBank/DDBJ whole genome shotgun (WGS) entry which is preliminary data.</text>
</comment>
<dbReference type="EMBL" id="BAAATJ010000027">
    <property type="protein sequence ID" value="GAA2412231.1"/>
    <property type="molecule type" value="Genomic_DNA"/>
</dbReference>
<sequence>MTGTPASGDPLPEPQHTAPPDPGGLLLAHLDYHRDYHRDTVLRKLDELPGPGCAAAGCPPAGRRWSCSGT</sequence>
<organism evidence="2 3">
    <name type="scientific">Streptomyces glaucosporus</name>
    <dbReference type="NCBI Taxonomy" id="284044"/>
    <lineage>
        <taxon>Bacteria</taxon>
        <taxon>Bacillati</taxon>
        <taxon>Actinomycetota</taxon>
        <taxon>Actinomycetes</taxon>
        <taxon>Kitasatosporales</taxon>
        <taxon>Streptomycetaceae</taxon>
        <taxon>Streptomyces</taxon>
    </lineage>
</organism>
<protein>
    <submittedName>
        <fullName evidence="2">Uncharacterized protein</fullName>
    </submittedName>
</protein>
<accession>A0ABP5VVE1</accession>
<reference evidence="3" key="1">
    <citation type="journal article" date="2019" name="Int. J. Syst. Evol. Microbiol.">
        <title>The Global Catalogue of Microorganisms (GCM) 10K type strain sequencing project: providing services to taxonomists for standard genome sequencing and annotation.</title>
        <authorList>
            <consortium name="The Broad Institute Genomics Platform"/>
            <consortium name="The Broad Institute Genome Sequencing Center for Infectious Disease"/>
            <person name="Wu L."/>
            <person name="Ma J."/>
        </authorList>
    </citation>
    <scope>NUCLEOTIDE SEQUENCE [LARGE SCALE GENOMIC DNA]</scope>
    <source>
        <strain evidence="3">JCM 6921</strain>
    </source>
</reference>
<feature type="compositionally biased region" description="Pro residues" evidence="1">
    <location>
        <begin position="11"/>
        <end position="22"/>
    </location>
</feature>
<dbReference type="Proteomes" id="UP001500058">
    <property type="component" value="Unassembled WGS sequence"/>
</dbReference>
<evidence type="ECO:0000256" key="1">
    <source>
        <dbReference type="SAM" id="MobiDB-lite"/>
    </source>
</evidence>
<gene>
    <name evidence="2" type="ORF">GCM10010420_46820</name>
</gene>
<dbReference type="RefSeq" id="WP_344633087.1">
    <property type="nucleotide sequence ID" value="NZ_BAAATJ010000027.1"/>
</dbReference>
<name>A0ABP5VVE1_9ACTN</name>
<feature type="region of interest" description="Disordered" evidence="1">
    <location>
        <begin position="1"/>
        <end position="24"/>
    </location>
</feature>
<evidence type="ECO:0000313" key="3">
    <source>
        <dbReference type="Proteomes" id="UP001500058"/>
    </source>
</evidence>
<keyword evidence="3" id="KW-1185">Reference proteome</keyword>
<proteinExistence type="predicted"/>
<evidence type="ECO:0000313" key="2">
    <source>
        <dbReference type="EMBL" id="GAA2412231.1"/>
    </source>
</evidence>